<dbReference type="Pfam" id="PF01066">
    <property type="entry name" value="CDP-OH_P_transf"/>
    <property type="match status" value="1"/>
</dbReference>
<dbReference type="EMBL" id="CAFBLE010000003">
    <property type="protein sequence ID" value="CAB4861197.1"/>
    <property type="molecule type" value="Genomic_DNA"/>
</dbReference>
<evidence type="ECO:0000313" key="3">
    <source>
        <dbReference type="EMBL" id="CAB4743651.1"/>
    </source>
</evidence>
<feature type="transmembrane region" description="Helical" evidence="1">
    <location>
        <begin position="66"/>
        <end position="87"/>
    </location>
</feature>
<name>A0A6J7HH86_9ZZZZ</name>
<sequence length="208" mass="22509">MNFLDFKSQWGLLHGGASTSGIVGGWLSISYRAARTCSALRITPNLLTSSGIACAIAAAWSSPHSYAALFLALSLFFDGIDGSLAIYQEITSRKGAIWDGIADRISEFFWAVALYRLGVPVAWVLALVALASFQEYARARVVGAGVKEVGVVTPAERPVRASFLFCALLAPITWATTFAIALTVLQGFSFFLVLRFAYQRLHSQQSPH</sequence>
<keyword evidence="1" id="KW-1133">Transmembrane helix</keyword>
<keyword evidence="1" id="KW-0812">Transmembrane</keyword>
<dbReference type="GO" id="GO:0016020">
    <property type="term" value="C:membrane"/>
    <property type="evidence" value="ECO:0007669"/>
    <property type="project" value="InterPro"/>
</dbReference>
<keyword evidence="1" id="KW-0472">Membrane</keyword>
<feature type="transmembrane region" description="Helical" evidence="1">
    <location>
        <begin position="42"/>
        <end position="60"/>
    </location>
</feature>
<dbReference type="AlphaFoldDB" id="A0A6J7HH86"/>
<dbReference type="GO" id="GO:0008654">
    <property type="term" value="P:phospholipid biosynthetic process"/>
    <property type="evidence" value="ECO:0007669"/>
    <property type="project" value="InterPro"/>
</dbReference>
<evidence type="ECO:0000313" key="4">
    <source>
        <dbReference type="EMBL" id="CAB4861197.1"/>
    </source>
</evidence>
<gene>
    <name evidence="2" type="ORF">UFOPK2289_00604</name>
    <name evidence="3" type="ORF">UFOPK2822_00355</name>
    <name evidence="4" type="ORF">UFOPK3346_00475</name>
    <name evidence="5" type="ORF">UFOPK3670_00391</name>
    <name evidence="6" type="ORF">UFOPK4308_00151</name>
</gene>
<reference evidence="5" key="1">
    <citation type="submission" date="2020-05" db="EMBL/GenBank/DDBJ databases">
        <authorList>
            <person name="Chiriac C."/>
            <person name="Salcher M."/>
            <person name="Ghai R."/>
            <person name="Kavagutti S V."/>
        </authorList>
    </citation>
    <scope>NUCLEOTIDE SEQUENCE</scope>
</reference>
<evidence type="ECO:0000313" key="5">
    <source>
        <dbReference type="EMBL" id="CAB4916433.1"/>
    </source>
</evidence>
<dbReference type="Gene3D" id="1.20.120.1760">
    <property type="match status" value="1"/>
</dbReference>
<feature type="transmembrane region" description="Helical" evidence="1">
    <location>
        <begin position="108"/>
        <end position="133"/>
    </location>
</feature>
<dbReference type="EMBL" id="CAFBMV010000002">
    <property type="protein sequence ID" value="CAB4916433.1"/>
    <property type="molecule type" value="Genomic_DNA"/>
</dbReference>
<evidence type="ECO:0000256" key="1">
    <source>
        <dbReference type="SAM" id="Phobius"/>
    </source>
</evidence>
<dbReference type="EMBL" id="CAFBQL010000001">
    <property type="protein sequence ID" value="CAB5052237.1"/>
    <property type="molecule type" value="Genomic_DNA"/>
</dbReference>
<evidence type="ECO:0000313" key="6">
    <source>
        <dbReference type="EMBL" id="CAB5052237.1"/>
    </source>
</evidence>
<dbReference type="InterPro" id="IPR000462">
    <property type="entry name" value="CDP-OH_P_trans"/>
</dbReference>
<organism evidence="5">
    <name type="scientific">freshwater metagenome</name>
    <dbReference type="NCBI Taxonomy" id="449393"/>
    <lineage>
        <taxon>unclassified sequences</taxon>
        <taxon>metagenomes</taxon>
        <taxon>ecological metagenomes</taxon>
    </lineage>
</organism>
<feature type="transmembrane region" description="Helical" evidence="1">
    <location>
        <begin position="12"/>
        <end position="30"/>
    </location>
</feature>
<dbReference type="EMBL" id="CAEZWT010000012">
    <property type="protein sequence ID" value="CAB4662275.1"/>
    <property type="molecule type" value="Genomic_DNA"/>
</dbReference>
<dbReference type="GO" id="GO:0016780">
    <property type="term" value="F:phosphotransferase activity, for other substituted phosphate groups"/>
    <property type="evidence" value="ECO:0007669"/>
    <property type="project" value="InterPro"/>
</dbReference>
<evidence type="ECO:0000313" key="2">
    <source>
        <dbReference type="EMBL" id="CAB4662275.1"/>
    </source>
</evidence>
<feature type="transmembrane region" description="Helical" evidence="1">
    <location>
        <begin position="161"/>
        <end position="194"/>
    </location>
</feature>
<protein>
    <submittedName>
        <fullName evidence="5">Unannotated protein</fullName>
    </submittedName>
</protein>
<proteinExistence type="predicted"/>
<dbReference type="InterPro" id="IPR043130">
    <property type="entry name" value="CDP-OH_PTrfase_TM_dom"/>
</dbReference>
<accession>A0A6J7HH86</accession>
<dbReference type="EMBL" id="CAEZZC010000003">
    <property type="protein sequence ID" value="CAB4743651.1"/>
    <property type="molecule type" value="Genomic_DNA"/>
</dbReference>